<evidence type="ECO:0000256" key="4">
    <source>
        <dbReference type="ARBA" id="ARBA00022825"/>
    </source>
</evidence>
<dbReference type="Gene3D" id="2.60.120.1290">
    <property type="match status" value="1"/>
</dbReference>
<dbReference type="PRINTS" id="PR00723">
    <property type="entry name" value="SUBTILISIN"/>
</dbReference>
<dbReference type="InterPro" id="IPR015500">
    <property type="entry name" value="Peptidase_S8_subtilisin-rel"/>
</dbReference>
<dbReference type="GO" id="GO:0006508">
    <property type="term" value="P:proteolysis"/>
    <property type="evidence" value="ECO:0007669"/>
    <property type="project" value="UniProtKB-KW"/>
</dbReference>
<comment type="similarity">
    <text evidence="1 6">Belongs to the peptidase S8 family.</text>
</comment>
<dbReference type="SUPFAM" id="SSF52743">
    <property type="entry name" value="Subtilisin-like"/>
    <property type="match status" value="1"/>
</dbReference>
<dbReference type="PROSITE" id="PS51892">
    <property type="entry name" value="SUBTILASE"/>
    <property type="match status" value="1"/>
</dbReference>
<evidence type="ECO:0000256" key="7">
    <source>
        <dbReference type="SAM" id="MobiDB-lite"/>
    </source>
</evidence>
<keyword evidence="4 6" id="KW-0720">Serine protease</keyword>
<dbReference type="PANTHER" id="PTHR43806:SF11">
    <property type="entry name" value="CEREVISIN-RELATED"/>
    <property type="match status" value="1"/>
</dbReference>
<dbReference type="InterPro" id="IPR023828">
    <property type="entry name" value="Peptidase_S8_Ser-AS"/>
</dbReference>
<evidence type="ECO:0000256" key="1">
    <source>
        <dbReference type="ARBA" id="ARBA00011073"/>
    </source>
</evidence>
<evidence type="ECO:0000313" key="11">
    <source>
        <dbReference type="EMBL" id="BAJ47314.1"/>
    </source>
</evidence>
<protein>
    <recommendedName>
        <fullName evidence="9">Peptidase S8/S53 domain-containing protein</fullName>
    </recommendedName>
</protein>
<keyword evidence="8" id="KW-0812">Transmembrane</keyword>
<dbReference type="BioCyc" id="CCAL311458:G131R-246-MONOMER"/>
<feature type="active site" description="Charge relay system" evidence="5">
    <location>
        <position position="103"/>
    </location>
</feature>
<dbReference type="EMBL" id="BA000048">
    <property type="protein sequence ID" value="BAJ50104.1"/>
    <property type="molecule type" value="Genomic_DNA"/>
</dbReference>
<feature type="transmembrane region" description="Helical" evidence="8">
    <location>
        <begin position="707"/>
        <end position="731"/>
    </location>
</feature>
<dbReference type="AlphaFoldDB" id="E6N4L1"/>
<evidence type="ECO:0000256" key="6">
    <source>
        <dbReference type="RuleBase" id="RU003355"/>
    </source>
</evidence>
<evidence type="ECO:0000313" key="10">
    <source>
        <dbReference type="EMBL" id="BAJ47230.1"/>
    </source>
</evidence>
<feature type="compositionally biased region" description="Low complexity" evidence="7">
    <location>
        <begin position="739"/>
        <end position="752"/>
    </location>
</feature>
<sequence>MNVLVGRAATLLIIALLTISSVFSSHGVVAEQFLQRPPAESSGASPVVSEMLAELGFDHYMPRRYYPLLDVSLVDIGVDRLLNVSGVNAAAVDGRGVLIAVVDTGVDYRHPAFRTGNGTRIVAIWDQTVEGKPPQGFGYGYECDRQEILSGTCPQRDTVGHGTVVASIAAGGVYGDWVLRGVAAGSELVVVKTGGPACSGTRWFFSEKGLLDGVAYTVDKAKQLGRRLVVVLSLGTDIGAHDGSTPLEKALDKWAEENGVVFVVAAGNSANDSRHIETTLTQGIQLTLRMTIPEQTTEAALSLVTHSGNVMELALTTPSLNRVELPLNGSKTFRETTLETSTQRTGVLQEIAISIKANPLESGVWRLSITPRQVYDGKMHAWLESDTCSQESEAFLPSDGYSITSSYTVTIPGTARKVLTVGAYNTRKTWTAGGETWSVGGTVGDIEFYSGRGPTTDGRTKPDITAPGGVVFAARSRDAPRQAFSPSEETAVSRGTSMAAPHAAGVAALILQLAPTLSPEEVFEIIRNTARQDSYTGDAVSNTWGHGKLNADIPYVLQVEVDGPVAEARPTLLLDNTAVATISTTDAASIVLLKNRQANISLQSPSTPYTRYTTTPSHIIVNAKQEKARFILDAYHRVDVLYPNGTMIDTVWAREGETLDINSLLQAREVKIGLRGYIDEAGVEHSSTTLRVTAPTRIKLILEEPNILTPVLGAFAALLLLVLLSTAVMRLRRYRNSGTRPSSTTHLPSSSTELITKSG</sequence>
<evidence type="ECO:0000259" key="9">
    <source>
        <dbReference type="Pfam" id="PF00082"/>
    </source>
</evidence>
<evidence type="ECO:0000256" key="8">
    <source>
        <dbReference type="SAM" id="Phobius"/>
    </source>
</evidence>
<evidence type="ECO:0000256" key="2">
    <source>
        <dbReference type="ARBA" id="ARBA00022670"/>
    </source>
</evidence>
<dbReference type="EMBL" id="AP011832">
    <property type="protein sequence ID" value="BAJ47314.1"/>
    <property type="molecule type" value="Genomic_DNA"/>
</dbReference>
<evidence type="ECO:0000256" key="3">
    <source>
        <dbReference type="ARBA" id="ARBA00022801"/>
    </source>
</evidence>
<dbReference type="Gene3D" id="3.40.50.200">
    <property type="entry name" value="Peptidase S8/S53 domain"/>
    <property type="match status" value="1"/>
</dbReference>
<dbReference type="InterPro" id="IPR022398">
    <property type="entry name" value="Peptidase_S8_His-AS"/>
</dbReference>
<feature type="active site" description="Charge relay system" evidence="5">
    <location>
        <position position="497"/>
    </location>
</feature>
<keyword evidence="2 6" id="KW-0645">Protease</keyword>
<dbReference type="Pfam" id="PF00082">
    <property type="entry name" value="Peptidase_S8"/>
    <property type="match status" value="2"/>
</dbReference>
<keyword evidence="8" id="KW-1133">Transmembrane helix</keyword>
<dbReference type="PANTHER" id="PTHR43806">
    <property type="entry name" value="PEPTIDASE S8"/>
    <property type="match status" value="1"/>
</dbReference>
<dbReference type="GO" id="GO:0004252">
    <property type="term" value="F:serine-type endopeptidase activity"/>
    <property type="evidence" value="ECO:0007669"/>
    <property type="project" value="InterPro"/>
</dbReference>
<evidence type="ECO:0000256" key="5">
    <source>
        <dbReference type="PIRSR" id="PIRSR615500-1"/>
    </source>
</evidence>
<dbReference type="InterPro" id="IPR036852">
    <property type="entry name" value="Peptidase_S8/S53_dom_sf"/>
</dbReference>
<dbReference type="Proteomes" id="UP000008120">
    <property type="component" value="Chromosome"/>
</dbReference>
<dbReference type="STRING" id="311458.CSUB_C0243"/>
<feature type="active site" description="Charge relay system" evidence="5">
    <location>
        <position position="161"/>
    </location>
</feature>
<dbReference type="InterPro" id="IPR023827">
    <property type="entry name" value="Peptidase_S8_Asp-AS"/>
</dbReference>
<evidence type="ECO:0000313" key="13">
    <source>
        <dbReference type="Proteomes" id="UP000008120"/>
    </source>
</evidence>
<keyword evidence="3 6" id="KW-0378">Hydrolase</keyword>
<feature type="region of interest" description="Disordered" evidence="7">
    <location>
        <begin position="737"/>
        <end position="759"/>
    </location>
</feature>
<reference evidence="10 13" key="1">
    <citation type="journal article" date="2005" name="Environ. Microbiol.">
        <title>Genetic and functional properties of uncultivated thermophilic crenarchaeotes from a subsurface gold mine as revealed by analysis of genome fragments.</title>
        <authorList>
            <person name="Nunoura T."/>
            <person name="Hirayama H."/>
            <person name="Takami H."/>
            <person name="Oida H."/>
            <person name="Nishi S."/>
            <person name="Shimamura S."/>
            <person name="Suzuki Y."/>
            <person name="Inagaki F."/>
            <person name="Takai K."/>
            <person name="Nealson K.H."/>
            <person name="Horikoshi K."/>
        </authorList>
    </citation>
    <scope>NUCLEOTIDE SEQUENCE [LARGE SCALE GENOMIC DNA]</scope>
</reference>
<evidence type="ECO:0000313" key="12">
    <source>
        <dbReference type="EMBL" id="BAJ50104.1"/>
    </source>
</evidence>
<feature type="domain" description="Peptidase S8/S53" evidence="9">
    <location>
        <begin position="94"/>
        <end position="298"/>
    </location>
</feature>
<gene>
    <name evidence="12" type="ORF">CSUB_C0243</name>
    <name evidence="10" type="ORF">HGMM_F15E11C04</name>
    <name evidence="11" type="ORF">HGMM_F51A09C47</name>
</gene>
<dbReference type="InterPro" id="IPR000209">
    <property type="entry name" value="Peptidase_S8/S53_dom"/>
</dbReference>
<dbReference type="KEGG" id="csu:CSUB_C0243"/>
<feature type="domain" description="Peptidase S8/S53" evidence="9">
    <location>
        <begin position="401"/>
        <end position="547"/>
    </location>
</feature>
<proteinExistence type="inferred from homology"/>
<dbReference type="PROSITE" id="PS00136">
    <property type="entry name" value="SUBTILASE_ASP"/>
    <property type="match status" value="1"/>
</dbReference>
<name>E6N4L1_CALS0</name>
<keyword evidence="8" id="KW-0472">Membrane</keyword>
<dbReference type="EMBL" id="AP011831">
    <property type="protein sequence ID" value="BAJ47230.1"/>
    <property type="molecule type" value="Genomic_DNA"/>
</dbReference>
<accession>E6N4L1</accession>
<dbReference type="PROSITE" id="PS00137">
    <property type="entry name" value="SUBTILASE_HIS"/>
    <property type="match status" value="1"/>
</dbReference>
<reference evidence="10 13" key="2">
    <citation type="journal article" date="2011" name="Nucleic Acids Res.">
        <title>Insights into the evolution of Archaea and eukaryotic protein modifier systems revealed by the genome of a novel archaeal group.</title>
        <authorList>
            <person name="Nunoura T."/>
            <person name="Takaki Y."/>
            <person name="Kakuta J."/>
            <person name="Nishi S."/>
            <person name="Sugahara J."/>
            <person name="Kazama H."/>
            <person name="Chee G."/>
            <person name="Hattori M."/>
            <person name="Kanai A."/>
            <person name="Atomi H."/>
            <person name="Takai K."/>
            <person name="Takami H."/>
        </authorList>
    </citation>
    <scope>NUCLEOTIDE SEQUENCE [LARGE SCALE GENOMIC DNA]</scope>
</reference>
<dbReference type="InterPro" id="IPR050131">
    <property type="entry name" value="Peptidase_S8_subtilisin-like"/>
</dbReference>
<organism evidence="10 13">
    <name type="scientific">Caldiarchaeum subterraneum</name>
    <dbReference type="NCBI Taxonomy" id="311458"/>
    <lineage>
        <taxon>Archaea</taxon>
        <taxon>Nitrososphaerota</taxon>
        <taxon>Candidatus Caldarchaeales</taxon>
        <taxon>Candidatus Caldarchaeaceae</taxon>
        <taxon>Candidatus Caldarchaeum</taxon>
    </lineage>
</organism>
<dbReference type="PROSITE" id="PS00138">
    <property type="entry name" value="SUBTILASE_SER"/>
    <property type="match status" value="1"/>
</dbReference>